<protein>
    <recommendedName>
        <fullName evidence="1">RNase H type-1 domain-containing protein</fullName>
    </recommendedName>
</protein>
<evidence type="ECO:0000313" key="2">
    <source>
        <dbReference type="EMBL" id="ETP23315.1"/>
    </source>
</evidence>
<dbReference type="AlphaFoldDB" id="W2XKC6"/>
<evidence type="ECO:0000259" key="1">
    <source>
        <dbReference type="Pfam" id="PF13456"/>
    </source>
</evidence>
<dbReference type="Proteomes" id="UP000018958">
    <property type="component" value="Unassembled WGS sequence"/>
</dbReference>
<evidence type="ECO:0000313" key="3">
    <source>
        <dbReference type="Proteomes" id="UP000018958"/>
    </source>
</evidence>
<dbReference type="Pfam" id="PF13456">
    <property type="entry name" value="RVT_3"/>
    <property type="match status" value="1"/>
</dbReference>
<feature type="domain" description="RNase H type-1" evidence="1">
    <location>
        <begin position="10"/>
        <end position="72"/>
    </location>
</feature>
<organism evidence="2 3">
    <name type="scientific">Phytophthora nicotianae CJ01A1</name>
    <dbReference type="NCBI Taxonomy" id="1317063"/>
    <lineage>
        <taxon>Eukaryota</taxon>
        <taxon>Sar</taxon>
        <taxon>Stramenopiles</taxon>
        <taxon>Oomycota</taxon>
        <taxon>Peronosporomycetes</taxon>
        <taxon>Peronosporales</taxon>
        <taxon>Peronosporaceae</taxon>
        <taxon>Phytophthora</taxon>
    </lineage>
</organism>
<gene>
    <name evidence="2" type="ORF">F441_03584</name>
</gene>
<reference evidence="2 3" key="1">
    <citation type="submission" date="2013-11" db="EMBL/GenBank/DDBJ databases">
        <title>The Genome Sequence of Phytophthora parasitica CJ01A1.</title>
        <authorList>
            <consortium name="The Broad Institute Genomics Platform"/>
            <person name="Russ C."/>
            <person name="Tyler B."/>
            <person name="Panabieres F."/>
            <person name="Shan W."/>
            <person name="Tripathy S."/>
            <person name="Grunwald N."/>
            <person name="Machado M."/>
            <person name="Johnson C.S."/>
            <person name="Walker B."/>
            <person name="Young S.K."/>
            <person name="Zeng Q."/>
            <person name="Gargeya S."/>
            <person name="Fitzgerald M."/>
            <person name="Haas B."/>
            <person name="Abouelleil A."/>
            <person name="Allen A.W."/>
            <person name="Alvarado L."/>
            <person name="Arachchi H.M."/>
            <person name="Berlin A.M."/>
            <person name="Chapman S.B."/>
            <person name="Gainer-Dewar J."/>
            <person name="Goldberg J."/>
            <person name="Griggs A."/>
            <person name="Gujja S."/>
            <person name="Hansen M."/>
            <person name="Howarth C."/>
            <person name="Imamovic A."/>
            <person name="Ireland A."/>
            <person name="Larimer J."/>
            <person name="McCowan C."/>
            <person name="Murphy C."/>
            <person name="Pearson M."/>
            <person name="Poon T.W."/>
            <person name="Priest M."/>
            <person name="Roberts A."/>
            <person name="Saif S."/>
            <person name="Shea T."/>
            <person name="Sisk P."/>
            <person name="Sykes S."/>
            <person name="Wortman J."/>
            <person name="Nusbaum C."/>
            <person name="Birren B."/>
        </authorList>
    </citation>
    <scope>NUCLEOTIDE SEQUENCE [LARGE SCALE GENOMIC DNA]</scope>
    <source>
        <strain evidence="2 3">CJ01A1</strain>
    </source>
</reference>
<dbReference type="GO" id="GO:0003676">
    <property type="term" value="F:nucleic acid binding"/>
    <property type="evidence" value="ECO:0007669"/>
    <property type="project" value="InterPro"/>
</dbReference>
<dbReference type="InterPro" id="IPR036397">
    <property type="entry name" value="RNaseH_sf"/>
</dbReference>
<dbReference type="InterPro" id="IPR002156">
    <property type="entry name" value="RNaseH_domain"/>
</dbReference>
<sequence length="239" mass="27096">MLVSDLDRGRLVNCGDSNLVVRQMSGKIECKSPSLKLPRQKAMDQLRSWPEHEFLHVKRDWNQSADSLASAALQKGEGSVIMTEANRYDLITLSHLPELLVPQSDQTVIKITAVMRSHRRHRPEVLQEVVVQRVPTDRIARAQGEEKWDEYLKMYLRGGVQDPTTTEAKTCAKIAEDFETDEAGLPFSCPPSKQSGKDGDLVMYQNCCKATFFTTTIASRCRQTPTYRHINDQIYIEGI</sequence>
<dbReference type="Gene3D" id="3.30.420.10">
    <property type="entry name" value="Ribonuclease H-like superfamily/Ribonuclease H"/>
    <property type="match status" value="1"/>
</dbReference>
<dbReference type="EMBL" id="ANIX01000813">
    <property type="protein sequence ID" value="ETP23315.1"/>
    <property type="molecule type" value="Genomic_DNA"/>
</dbReference>
<accession>W2XKC6</accession>
<comment type="caution">
    <text evidence="2">The sequence shown here is derived from an EMBL/GenBank/DDBJ whole genome shotgun (WGS) entry which is preliminary data.</text>
</comment>
<name>W2XKC6_PHYNI</name>
<dbReference type="GO" id="GO:0004523">
    <property type="term" value="F:RNA-DNA hybrid ribonuclease activity"/>
    <property type="evidence" value="ECO:0007669"/>
    <property type="project" value="InterPro"/>
</dbReference>
<proteinExistence type="predicted"/>